<dbReference type="GO" id="GO:0000160">
    <property type="term" value="P:phosphorelay signal transduction system"/>
    <property type="evidence" value="ECO:0007669"/>
    <property type="project" value="InterPro"/>
</dbReference>
<dbReference type="AlphaFoldDB" id="A0A2Z4FQ40"/>
<dbReference type="KEGG" id="bsed:DN745_17935"/>
<evidence type="ECO:0000256" key="1">
    <source>
        <dbReference type="ARBA" id="ARBA00022553"/>
    </source>
</evidence>
<dbReference type="InterPro" id="IPR050595">
    <property type="entry name" value="Bact_response_regulator"/>
</dbReference>
<dbReference type="InterPro" id="IPR001789">
    <property type="entry name" value="Sig_transdc_resp-reg_receiver"/>
</dbReference>
<feature type="region of interest" description="Disordered" evidence="2">
    <location>
        <begin position="125"/>
        <end position="248"/>
    </location>
</feature>
<sequence length="328" mass="34788">MSPTVLVVDDSRTIRKVVEMALKASPFEVLGASNAREGMQAAQRLPAVILLDYYMPDASGYEVCRALKGNPSTAHIPIVMLGGNARQFSEVDARQAGADDVVMKPFLTDTLVSAIERLADGQVTSAAPTPAPAFQPPKPVAPAVAPPARPAPPPFATKPQPPTPQRQRVETPTPEPQRVEPSGPQRIEQPAAASAPAQPRTPATSTPGRLGGSQPRIATPDVNASTRAQDVAASAPVAPSTTSDSGVSNIGMSRAEIETVVKEEVQNAVKEQLPGLLRTVMGEVFQKKVLPKLVEHGEQRVNSIVENSLNEKIADVVRLEIERLLAED</sequence>
<dbReference type="SUPFAM" id="SSF52172">
    <property type="entry name" value="CheY-like"/>
    <property type="match status" value="1"/>
</dbReference>
<dbReference type="EMBL" id="CP030032">
    <property type="protein sequence ID" value="AWV91109.1"/>
    <property type="molecule type" value="Genomic_DNA"/>
</dbReference>
<feature type="compositionally biased region" description="Low complexity" evidence="2">
    <location>
        <begin position="230"/>
        <end position="245"/>
    </location>
</feature>
<feature type="compositionally biased region" description="Low complexity" evidence="2">
    <location>
        <begin position="189"/>
        <end position="207"/>
    </location>
</feature>
<reference evidence="3 4" key="1">
    <citation type="submission" date="2018-06" db="EMBL/GenBank/DDBJ databases">
        <title>Lujinxingia sediminis gen. nov. sp. nov., a new facultative anaerobic member of the class Deltaproteobacteria, and proposal of Lujinxingaceae fam. nov.</title>
        <authorList>
            <person name="Guo L.-Y."/>
            <person name="Li C.-M."/>
            <person name="Wang S."/>
            <person name="Du Z.-J."/>
        </authorList>
    </citation>
    <scope>NUCLEOTIDE SEQUENCE [LARGE SCALE GENOMIC DNA]</scope>
    <source>
        <strain evidence="3 4">FA350</strain>
    </source>
</reference>
<dbReference type="PANTHER" id="PTHR44591">
    <property type="entry name" value="STRESS RESPONSE REGULATOR PROTEIN 1"/>
    <property type="match status" value="1"/>
</dbReference>
<organism evidence="3 4">
    <name type="scientific">Bradymonas sediminis</name>
    <dbReference type="NCBI Taxonomy" id="1548548"/>
    <lineage>
        <taxon>Bacteria</taxon>
        <taxon>Deltaproteobacteria</taxon>
        <taxon>Bradymonadales</taxon>
        <taxon>Bradymonadaceae</taxon>
        <taxon>Bradymonas</taxon>
    </lineage>
</organism>
<gene>
    <name evidence="3" type="ORF">DN745_17935</name>
</gene>
<accession>A0A2Z4FQ40</accession>
<protein>
    <submittedName>
        <fullName evidence="3">Uncharacterized protein</fullName>
    </submittedName>
</protein>
<dbReference type="InterPro" id="IPR011006">
    <property type="entry name" value="CheY-like_superfamily"/>
</dbReference>
<dbReference type="Pfam" id="PF00072">
    <property type="entry name" value="Response_reg"/>
    <property type="match status" value="1"/>
</dbReference>
<name>A0A2Z4FQ40_9DELT</name>
<evidence type="ECO:0000256" key="2">
    <source>
        <dbReference type="SAM" id="MobiDB-lite"/>
    </source>
</evidence>
<dbReference type="Proteomes" id="UP000249799">
    <property type="component" value="Chromosome"/>
</dbReference>
<feature type="compositionally biased region" description="Pro residues" evidence="2">
    <location>
        <begin position="129"/>
        <end position="164"/>
    </location>
</feature>
<dbReference type="CDD" id="cd00156">
    <property type="entry name" value="REC"/>
    <property type="match status" value="1"/>
</dbReference>
<dbReference type="PANTHER" id="PTHR44591:SF3">
    <property type="entry name" value="RESPONSE REGULATORY DOMAIN-CONTAINING PROTEIN"/>
    <property type="match status" value="1"/>
</dbReference>
<dbReference type="OrthoDB" id="9790791at2"/>
<evidence type="ECO:0000313" key="4">
    <source>
        <dbReference type="Proteomes" id="UP000249799"/>
    </source>
</evidence>
<dbReference type="SMART" id="SM00448">
    <property type="entry name" value="REC"/>
    <property type="match status" value="1"/>
</dbReference>
<dbReference type="RefSeq" id="WP_111337078.1">
    <property type="nucleotide sequence ID" value="NZ_CP030032.1"/>
</dbReference>
<evidence type="ECO:0000313" key="3">
    <source>
        <dbReference type="EMBL" id="AWV91109.1"/>
    </source>
</evidence>
<keyword evidence="1" id="KW-0597">Phosphoprotein</keyword>
<dbReference type="PROSITE" id="PS50110">
    <property type="entry name" value="RESPONSE_REGULATORY"/>
    <property type="match status" value="1"/>
</dbReference>
<keyword evidence="4" id="KW-1185">Reference proteome</keyword>
<proteinExistence type="predicted"/>
<dbReference type="Gene3D" id="3.40.50.2300">
    <property type="match status" value="1"/>
</dbReference>